<comment type="caution">
    <text evidence="6">The sequence shown here is derived from an EMBL/GenBank/DDBJ whole genome shotgun (WGS) entry which is preliminary data.</text>
</comment>
<dbReference type="EMBL" id="JBEHCU010008339">
    <property type="protein sequence ID" value="KAL1384630.1"/>
    <property type="molecule type" value="Genomic_DNA"/>
</dbReference>
<dbReference type="Proteomes" id="UP001562425">
    <property type="component" value="Unassembled WGS sequence"/>
</dbReference>
<dbReference type="SMART" id="SM00737">
    <property type="entry name" value="ML"/>
    <property type="match status" value="1"/>
</dbReference>
<feature type="chain" id="PRO_5044751858" description="MD-2-related lipid-recognition domain-containing protein" evidence="4">
    <location>
        <begin position="18"/>
        <end position="148"/>
    </location>
</feature>
<name>A0ABD1D040_CULPP</name>
<organism evidence="6 7">
    <name type="scientific">Culex pipiens pipiens</name>
    <name type="common">Northern house mosquito</name>
    <dbReference type="NCBI Taxonomy" id="38569"/>
    <lineage>
        <taxon>Eukaryota</taxon>
        <taxon>Metazoa</taxon>
        <taxon>Ecdysozoa</taxon>
        <taxon>Arthropoda</taxon>
        <taxon>Hexapoda</taxon>
        <taxon>Insecta</taxon>
        <taxon>Pterygota</taxon>
        <taxon>Neoptera</taxon>
        <taxon>Endopterygota</taxon>
        <taxon>Diptera</taxon>
        <taxon>Nematocera</taxon>
        <taxon>Culicoidea</taxon>
        <taxon>Culicidae</taxon>
        <taxon>Culicinae</taxon>
        <taxon>Culicini</taxon>
        <taxon>Culex</taxon>
        <taxon>Culex</taxon>
    </lineage>
</organism>
<gene>
    <name evidence="6" type="ORF">pipiens_013011</name>
</gene>
<evidence type="ECO:0000256" key="3">
    <source>
        <dbReference type="ARBA" id="ARBA00022525"/>
    </source>
</evidence>
<dbReference type="FunFam" id="2.60.40.770:FF:000001">
    <property type="entry name" value="NPC intracellular cholesterol transporter 2"/>
    <property type="match status" value="1"/>
</dbReference>
<accession>A0ABD1D040</accession>
<evidence type="ECO:0000256" key="1">
    <source>
        <dbReference type="ARBA" id="ARBA00004613"/>
    </source>
</evidence>
<keyword evidence="3" id="KW-0964">Secreted</keyword>
<protein>
    <recommendedName>
        <fullName evidence="5">MD-2-related lipid-recognition domain-containing protein</fullName>
    </recommendedName>
</protein>
<keyword evidence="4" id="KW-0732">Signal</keyword>
<keyword evidence="7" id="KW-1185">Reference proteome</keyword>
<dbReference type="Gene3D" id="2.60.40.770">
    <property type="match status" value="1"/>
</dbReference>
<evidence type="ECO:0000256" key="2">
    <source>
        <dbReference type="ARBA" id="ARBA00006370"/>
    </source>
</evidence>
<feature type="domain" description="MD-2-related lipid-recognition" evidence="5">
    <location>
        <begin position="22"/>
        <end position="145"/>
    </location>
</feature>
<sequence length="148" mass="15672">MLKFILVVVLVPVLVKSDSTSFRACPNGAPAPASVTIQGCSVPPCILRRGQTLKAEVRGIVSPVSTENVQAYTRISLGGVSLGIVMPDELVDACKVIKCPVEAGVALNYTFSYPALYLPILHINVKVRFGLQAGTTQIGCVEFDGIVL</sequence>
<dbReference type="Pfam" id="PF02221">
    <property type="entry name" value="E1_DerP2_DerF2"/>
    <property type="match status" value="1"/>
</dbReference>
<evidence type="ECO:0000256" key="4">
    <source>
        <dbReference type="SAM" id="SignalP"/>
    </source>
</evidence>
<dbReference type="SUPFAM" id="SSF81296">
    <property type="entry name" value="E set domains"/>
    <property type="match status" value="1"/>
</dbReference>
<dbReference type="InterPro" id="IPR003172">
    <property type="entry name" value="ML_dom"/>
</dbReference>
<evidence type="ECO:0000313" key="7">
    <source>
        <dbReference type="Proteomes" id="UP001562425"/>
    </source>
</evidence>
<proteinExistence type="inferred from homology"/>
<evidence type="ECO:0000313" key="6">
    <source>
        <dbReference type="EMBL" id="KAL1384630.1"/>
    </source>
</evidence>
<dbReference type="InterPro" id="IPR014756">
    <property type="entry name" value="Ig_E-set"/>
</dbReference>
<evidence type="ECO:0000259" key="5">
    <source>
        <dbReference type="SMART" id="SM00737"/>
    </source>
</evidence>
<comment type="subcellular location">
    <subcellularLocation>
        <location evidence="1">Secreted</location>
    </subcellularLocation>
</comment>
<feature type="signal peptide" evidence="4">
    <location>
        <begin position="1"/>
        <end position="17"/>
    </location>
</feature>
<dbReference type="AlphaFoldDB" id="A0ABD1D040"/>
<comment type="similarity">
    <text evidence="2">Belongs to the NPC2 family.</text>
</comment>
<dbReference type="GO" id="GO:0005576">
    <property type="term" value="C:extracellular region"/>
    <property type="evidence" value="ECO:0007669"/>
    <property type="project" value="UniProtKB-SubCell"/>
</dbReference>
<reference evidence="6 7" key="1">
    <citation type="submission" date="2024-05" db="EMBL/GenBank/DDBJ databases">
        <title>Culex pipiens pipiens assembly and annotation.</title>
        <authorList>
            <person name="Alout H."/>
            <person name="Durand T."/>
        </authorList>
    </citation>
    <scope>NUCLEOTIDE SEQUENCE [LARGE SCALE GENOMIC DNA]</scope>
    <source>
        <strain evidence="6">HA-2024</strain>
        <tissue evidence="6">Whole body</tissue>
    </source>
</reference>